<dbReference type="Pfam" id="PF00017">
    <property type="entry name" value="SH2"/>
    <property type="match status" value="1"/>
</dbReference>
<dbReference type="PRINTS" id="PR00401">
    <property type="entry name" value="SH2DOMAIN"/>
</dbReference>
<dbReference type="Proteomes" id="UP000324629">
    <property type="component" value="Unassembled WGS sequence"/>
</dbReference>
<feature type="region of interest" description="Disordered" evidence="3">
    <location>
        <begin position="252"/>
        <end position="297"/>
    </location>
</feature>
<protein>
    <recommendedName>
        <fullName evidence="4">SH2 domain-containing protein</fullName>
    </recommendedName>
</protein>
<dbReference type="AlphaFoldDB" id="A0A5J4N6G5"/>
<dbReference type="EMBL" id="QNGE01007218">
    <property type="protein sequence ID" value="KAA3671131.1"/>
    <property type="molecule type" value="Genomic_DNA"/>
</dbReference>
<sequence length="438" mass="47291">MARQLGFGIPRLAPLSITTSPSTNRVTSGVTTSHDASAAVMSTRVTAMTTSMPPSRLTSSGQAPVETTVLPERPVLDASKETMLSELSANPACIKGGLLFHENRLFDEGPFDCPTKADIKNDELLQPNMEYDYAYNGCWSRGVRLNLSLAMGTAAPNSDLPSININPPVSRLDSTGAIPPAVPAHNTHRHLVNGSTGVTRTQLNRTVLIPTDYDGTSTDSRDDSWDRTHGQAISELTNARFVDPSTVLSASSVEAAPSRPNGVKSSPASSGSAGITTAPGLSVLSPHQRPGGYVDPSRSDLVHQFPAGKAVFSQFAAIPFVTSLPTPHWEVLPLEDQPWYHPLLTRSEAEALLAGEPEGSFLVRNSETCLNNYSLTIRHKTFLHMKISRNSNGQFILGEYSQPYTSVPQMIYRYACTKVPVQGAEFVTLVHPVCRRNN</sequence>
<organism evidence="5 6">
    <name type="scientific">Paragonimus westermani</name>
    <dbReference type="NCBI Taxonomy" id="34504"/>
    <lineage>
        <taxon>Eukaryota</taxon>
        <taxon>Metazoa</taxon>
        <taxon>Spiralia</taxon>
        <taxon>Lophotrochozoa</taxon>
        <taxon>Platyhelminthes</taxon>
        <taxon>Trematoda</taxon>
        <taxon>Digenea</taxon>
        <taxon>Plagiorchiida</taxon>
        <taxon>Troglotremata</taxon>
        <taxon>Troglotrematidae</taxon>
        <taxon>Paragonimus</taxon>
    </lineage>
</organism>
<dbReference type="InterPro" id="IPR051846">
    <property type="entry name" value="SH2_domain_adapters"/>
</dbReference>
<evidence type="ECO:0000313" key="6">
    <source>
        <dbReference type="Proteomes" id="UP000324629"/>
    </source>
</evidence>
<evidence type="ECO:0000313" key="5">
    <source>
        <dbReference type="EMBL" id="KAA3671131.1"/>
    </source>
</evidence>
<dbReference type="InterPro" id="IPR036860">
    <property type="entry name" value="SH2_dom_sf"/>
</dbReference>
<evidence type="ECO:0000256" key="3">
    <source>
        <dbReference type="SAM" id="MobiDB-lite"/>
    </source>
</evidence>
<dbReference type="PROSITE" id="PS50001">
    <property type="entry name" value="SH2"/>
    <property type="match status" value="1"/>
</dbReference>
<accession>A0A5J4N6G5</accession>
<gene>
    <name evidence="5" type="ORF">DEA37_0014951</name>
</gene>
<dbReference type="PANTHER" id="PTHR15127">
    <property type="entry name" value="HEAVYWEIGHT, ISOFORM A"/>
    <property type="match status" value="1"/>
</dbReference>
<keyword evidence="1 2" id="KW-0727">SH2 domain</keyword>
<dbReference type="Gene3D" id="3.30.505.10">
    <property type="entry name" value="SH2 domain"/>
    <property type="match status" value="1"/>
</dbReference>
<evidence type="ECO:0000256" key="1">
    <source>
        <dbReference type="ARBA" id="ARBA00022999"/>
    </source>
</evidence>
<proteinExistence type="predicted"/>
<evidence type="ECO:0000256" key="2">
    <source>
        <dbReference type="PROSITE-ProRule" id="PRU00191"/>
    </source>
</evidence>
<feature type="compositionally biased region" description="Polar residues" evidence="3">
    <location>
        <begin position="263"/>
        <end position="275"/>
    </location>
</feature>
<dbReference type="SUPFAM" id="SSF55550">
    <property type="entry name" value="SH2 domain"/>
    <property type="match status" value="1"/>
</dbReference>
<evidence type="ECO:0000259" key="4">
    <source>
        <dbReference type="PROSITE" id="PS50001"/>
    </source>
</evidence>
<dbReference type="GO" id="GO:0001784">
    <property type="term" value="F:phosphotyrosine residue binding"/>
    <property type="evidence" value="ECO:0007669"/>
    <property type="project" value="TreeGrafter"/>
</dbReference>
<feature type="domain" description="SH2" evidence="4">
    <location>
        <begin position="339"/>
        <end position="433"/>
    </location>
</feature>
<dbReference type="InterPro" id="IPR000980">
    <property type="entry name" value="SH2"/>
</dbReference>
<dbReference type="SMART" id="SM00252">
    <property type="entry name" value="SH2"/>
    <property type="match status" value="1"/>
</dbReference>
<reference evidence="5 6" key="1">
    <citation type="journal article" date="2019" name="Gigascience">
        <title>Whole-genome sequence of the oriental lung fluke Paragonimus westermani.</title>
        <authorList>
            <person name="Oey H."/>
            <person name="Zakrzewski M."/>
            <person name="Narain K."/>
            <person name="Devi K.R."/>
            <person name="Agatsuma T."/>
            <person name="Nawaratna S."/>
            <person name="Gobert G.N."/>
            <person name="Jones M.K."/>
            <person name="Ragan M.A."/>
            <person name="McManus D.P."/>
            <person name="Krause L."/>
        </authorList>
    </citation>
    <scope>NUCLEOTIDE SEQUENCE [LARGE SCALE GENOMIC DNA]</scope>
    <source>
        <strain evidence="5 6">IND2009</strain>
    </source>
</reference>
<name>A0A5J4N6G5_9TREM</name>
<dbReference type="PANTHER" id="PTHR15127:SF32">
    <property type="entry name" value="HEAVYWEIGHT, ISOFORM A"/>
    <property type="match status" value="1"/>
</dbReference>
<keyword evidence="6" id="KW-1185">Reference proteome</keyword>
<comment type="caution">
    <text evidence="5">The sequence shown here is derived from an EMBL/GenBank/DDBJ whole genome shotgun (WGS) entry which is preliminary data.</text>
</comment>